<comment type="caution">
    <text evidence="4">The sequence shown here is derived from an EMBL/GenBank/DDBJ whole genome shotgun (WGS) entry which is preliminary data.</text>
</comment>
<protein>
    <submittedName>
        <fullName evidence="4">Metallophosphoesterase</fullName>
    </submittedName>
</protein>
<keyword evidence="2" id="KW-0472">Membrane</keyword>
<dbReference type="SUPFAM" id="SSF56300">
    <property type="entry name" value="Metallo-dependent phosphatases"/>
    <property type="match status" value="1"/>
</dbReference>
<proteinExistence type="predicted"/>
<evidence type="ECO:0000313" key="5">
    <source>
        <dbReference type="Proteomes" id="UP000824088"/>
    </source>
</evidence>
<feature type="domain" description="Calcineurin-like phosphoesterase" evidence="3">
    <location>
        <begin position="160"/>
        <end position="404"/>
    </location>
</feature>
<feature type="compositionally biased region" description="Low complexity" evidence="1">
    <location>
        <begin position="13"/>
        <end position="49"/>
    </location>
</feature>
<feature type="region of interest" description="Disordered" evidence="1">
    <location>
        <begin position="1"/>
        <end position="82"/>
    </location>
</feature>
<reference evidence="4" key="2">
    <citation type="journal article" date="2021" name="PeerJ">
        <title>Extensive microbial diversity within the chicken gut microbiome revealed by metagenomics and culture.</title>
        <authorList>
            <person name="Gilroy R."/>
            <person name="Ravi A."/>
            <person name="Getino M."/>
            <person name="Pursley I."/>
            <person name="Horton D.L."/>
            <person name="Alikhan N.F."/>
            <person name="Baker D."/>
            <person name="Gharbi K."/>
            <person name="Hall N."/>
            <person name="Watson M."/>
            <person name="Adriaenssens E.M."/>
            <person name="Foster-Nyarko E."/>
            <person name="Jarju S."/>
            <person name="Secka A."/>
            <person name="Antonio M."/>
            <person name="Oren A."/>
            <person name="Chaudhuri R.R."/>
            <person name="La Ragione R."/>
            <person name="Hildebrand F."/>
            <person name="Pallen M.J."/>
        </authorList>
    </citation>
    <scope>NUCLEOTIDE SEQUENCE</scope>
    <source>
        <strain evidence="4">1063</strain>
    </source>
</reference>
<dbReference type="InterPro" id="IPR004843">
    <property type="entry name" value="Calcineurin-like_PHP"/>
</dbReference>
<reference evidence="4" key="1">
    <citation type="submission" date="2020-10" db="EMBL/GenBank/DDBJ databases">
        <authorList>
            <person name="Gilroy R."/>
        </authorList>
    </citation>
    <scope>NUCLEOTIDE SEQUENCE</scope>
    <source>
        <strain evidence="4">1063</strain>
    </source>
</reference>
<dbReference type="PANTHER" id="PTHR32440">
    <property type="entry name" value="PHOSPHATASE DCR2-RELATED-RELATED"/>
    <property type="match status" value="1"/>
</dbReference>
<evidence type="ECO:0000259" key="3">
    <source>
        <dbReference type="Pfam" id="PF00149"/>
    </source>
</evidence>
<dbReference type="GO" id="GO:0005737">
    <property type="term" value="C:cytoplasm"/>
    <property type="evidence" value="ECO:0007669"/>
    <property type="project" value="TreeGrafter"/>
</dbReference>
<dbReference type="Pfam" id="PF00149">
    <property type="entry name" value="Metallophos"/>
    <property type="match status" value="1"/>
</dbReference>
<dbReference type="Proteomes" id="UP000824088">
    <property type="component" value="Unassembled WGS sequence"/>
</dbReference>
<dbReference type="AlphaFoldDB" id="A0A9D1HQY7"/>
<dbReference type="InterPro" id="IPR029052">
    <property type="entry name" value="Metallo-depent_PP-like"/>
</dbReference>
<feature type="transmembrane region" description="Helical" evidence="2">
    <location>
        <begin position="92"/>
        <end position="117"/>
    </location>
</feature>
<evidence type="ECO:0000256" key="2">
    <source>
        <dbReference type="SAM" id="Phobius"/>
    </source>
</evidence>
<sequence>MRPEDEKNNLPGQEAAPPAENNEAAEAAADETTAAENTAADTEAAEQTEVPGDAAENEEDFFSEKEPSKRKKRLRRKDMTPEQKRRRTIRDLIITGTVFGVVLVFFAICALCSWVGYSGNFDYIATVEAVDYDSPFTLIDAEDSDTGYYEFVAPDAETKFRVLQLTDVHIGAGAFSAQKDRWAIDAVRTVVQRVKPDFVIITGDVAYPVPFQAGTFDNKREAEMFAELMEQLGVYWTVCFGNHDTEIYSLYTREEIASMVYMDEKYEHCLFLEGPEDIAGKGNNVYVVRHPVAGGVTVTDLDSYNANLNSTKITQALVTIDSHSYTDGDYFGIAWKYDNIHQDQIDWYAEEMDKLTAKNVEYGVAAEDAQVKNLLFFHIPLTEYGRYWDEYKNNGHQDTENVHYVFGQAGESGEKSFPGVNDCLTFETMLLHGGQGTFCGHDHYNTFAIDVTATVEDADGNEVTGTVRLTYGMSIDYLAYVGIASDIEQRGGTEIRINPDGSFDARQRPYQGETEENLVWQ</sequence>
<accession>A0A9D1HQY7</accession>
<evidence type="ECO:0000256" key="1">
    <source>
        <dbReference type="SAM" id="MobiDB-lite"/>
    </source>
</evidence>
<name>A0A9D1HQY7_9FIRM</name>
<evidence type="ECO:0000313" key="4">
    <source>
        <dbReference type="EMBL" id="HIU20702.1"/>
    </source>
</evidence>
<gene>
    <name evidence="4" type="ORF">IAD51_00455</name>
</gene>
<feature type="region of interest" description="Disordered" evidence="1">
    <location>
        <begin position="495"/>
        <end position="521"/>
    </location>
</feature>
<dbReference type="GO" id="GO:0016788">
    <property type="term" value="F:hydrolase activity, acting on ester bonds"/>
    <property type="evidence" value="ECO:0007669"/>
    <property type="project" value="TreeGrafter"/>
</dbReference>
<organism evidence="4 5">
    <name type="scientific">Candidatus Limadaptatus stercorigallinarum</name>
    <dbReference type="NCBI Taxonomy" id="2840845"/>
    <lineage>
        <taxon>Bacteria</taxon>
        <taxon>Bacillati</taxon>
        <taxon>Bacillota</taxon>
        <taxon>Clostridia</taxon>
        <taxon>Eubacteriales</taxon>
        <taxon>Candidatus Limadaptatus</taxon>
    </lineage>
</organism>
<dbReference type="Gene3D" id="3.60.21.10">
    <property type="match status" value="1"/>
</dbReference>
<dbReference type="EMBL" id="DVMN01000007">
    <property type="protein sequence ID" value="HIU20702.1"/>
    <property type="molecule type" value="Genomic_DNA"/>
</dbReference>
<keyword evidence="2" id="KW-1133">Transmembrane helix</keyword>
<keyword evidence="2" id="KW-0812">Transmembrane</keyword>